<dbReference type="GO" id="GO:0003677">
    <property type="term" value="F:DNA binding"/>
    <property type="evidence" value="ECO:0007669"/>
    <property type="project" value="UniProtKB-KW"/>
</dbReference>
<protein>
    <submittedName>
        <fullName evidence="6">Transcriptional regulator</fullName>
    </submittedName>
</protein>
<comment type="caution">
    <text evidence="6">The sequence shown here is derived from an EMBL/GenBank/DDBJ whole genome shotgun (WGS) entry which is preliminary data.</text>
</comment>
<feature type="compositionally biased region" description="Basic and acidic residues" evidence="5">
    <location>
        <begin position="135"/>
        <end position="157"/>
    </location>
</feature>
<dbReference type="InterPro" id="IPR036388">
    <property type="entry name" value="WH-like_DNA-bd_sf"/>
</dbReference>
<dbReference type="RefSeq" id="WP_083951039.1">
    <property type="nucleotide sequence ID" value="NZ_BSRZ01000008.1"/>
</dbReference>
<dbReference type="Pfam" id="PF03965">
    <property type="entry name" value="Penicillinase_R"/>
    <property type="match status" value="1"/>
</dbReference>
<evidence type="ECO:0000313" key="7">
    <source>
        <dbReference type="Proteomes" id="UP001165124"/>
    </source>
</evidence>
<evidence type="ECO:0000313" key="6">
    <source>
        <dbReference type="EMBL" id="GLW65351.1"/>
    </source>
</evidence>
<dbReference type="SUPFAM" id="SSF46785">
    <property type="entry name" value="Winged helix' DNA-binding domain"/>
    <property type="match status" value="1"/>
</dbReference>
<proteinExistence type="inferred from homology"/>
<organism evidence="6 7">
    <name type="scientific">Actinomadura rubrobrunea</name>
    <dbReference type="NCBI Taxonomy" id="115335"/>
    <lineage>
        <taxon>Bacteria</taxon>
        <taxon>Bacillati</taxon>
        <taxon>Actinomycetota</taxon>
        <taxon>Actinomycetes</taxon>
        <taxon>Streptosporangiales</taxon>
        <taxon>Thermomonosporaceae</taxon>
        <taxon>Actinomadura</taxon>
    </lineage>
</organism>
<accession>A0A9W6PY68</accession>
<feature type="region of interest" description="Disordered" evidence="5">
    <location>
        <begin position="119"/>
        <end position="157"/>
    </location>
</feature>
<evidence type="ECO:0000256" key="5">
    <source>
        <dbReference type="SAM" id="MobiDB-lite"/>
    </source>
</evidence>
<evidence type="ECO:0000256" key="3">
    <source>
        <dbReference type="ARBA" id="ARBA00023125"/>
    </source>
</evidence>
<dbReference type="Gene3D" id="6.10.140.850">
    <property type="match status" value="1"/>
</dbReference>
<dbReference type="GO" id="GO:0045892">
    <property type="term" value="P:negative regulation of DNA-templated transcription"/>
    <property type="evidence" value="ECO:0007669"/>
    <property type="project" value="InterPro"/>
</dbReference>
<dbReference type="InterPro" id="IPR005650">
    <property type="entry name" value="BlaI_family"/>
</dbReference>
<keyword evidence="2" id="KW-0805">Transcription regulation</keyword>
<gene>
    <name evidence="6" type="ORF">Arub01_35950</name>
</gene>
<dbReference type="Gene3D" id="1.10.10.10">
    <property type="entry name" value="Winged helix-like DNA-binding domain superfamily/Winged helix DNA-binding domain"/>
    <property type="match status" value="1"/>
</dbReference>
<name>A0A9W6PY68_9ACTN</name>
<dbReference type="AlphaFoldDB" id="A0A9W6PY68"/>
<keyword evidence="4" id="KW-0804">Transcription</keyword>
<dbReference type="Proteomes" id="UP001165124">
    <property type="component" value="Unassembled WGS sequence"/>
</dbReference>
<keyword evidence="7" id="KW-1185">Reference proteome</keyword>
<evidence type="ECO:0000256" key="2">
    <source>
        <dbReference type="ARBA" id="ARBA00023015"/>
    </source>
</evidence>
<evidence type="ECO:0000256" key="1">
    <source>
        <dbReference type="ARBA" id="ARBA00011046"/>
    </source>
</evidence>
<dbReference type="InterPro" id="IPR036390">
    <property type="entry name" value="WH_DNA-bd_sf"/>
</dbReference>
<comment type="similarity">
    <text evidence="1">Belongs to the BlaI transcriptional regulatory family.</text>
</comment>
<reference evidence="6" key="1">
    <citation type="submission" date="2023-02" db="EMBL/GenBank/DDBJ databases">
        <title>Actinomadura rubrobrunea NBRC 14622.</title>
        <authorList>
            <person name="Ichikawa N."/>
            <person name="Sato H."/>
            <person name="Tonouchi N."/>
        </authorList>
    </citation>
    <scope>NUCLEOTIDE SEQUENCE</scope>
    <source>
        <strain evidence="6">NBRC 14622</strain>
    </source>
</reference>
<dbReference type="EMBL" id="BSRZ01000008">
    <property type="protein sequence ID" value="GLW65351.1"/>
    <property type="molecule type" value="Genomic_DNA"/>
</dbReference>
<keyword evidence="3" id="KW-0238">DNA-binding</keyword>
<evidence type="ECO:0000256" key="4">
    <source>
        <dbReference type="ARBA" id="ARBA00023163"/>
    </source>
</evidence>
<sequence length="157" mass="17195">MKGLGELERTVMEVLWERDGAGLPAATARDVSRALASERDLAHTTVMTVLDRLAKKGFLHRERDGRAWRYRPVATREQYVTELMLGALNQTGDRDAALVRFVHSVSQTEVDVIRQALAELTGDGSADAPDGTKLSGDERPNAKLSDRDPTTGKEPPA</sequence>